<dbReference type="Gene3D" id="3.30.565.10">
    <property type="entry name" value="Histidine kinase-like ATPase, C-terminal domain"/>
    <property type="match status" value="1"/>
</dbReference>
<dbReference type="SMART" id="SM00342">
    <property type="entry name" value="HTH_ARAC"/>
    <property type="match status" value="1"/>
</dbReference>
<dbReference type="Pfam" id="PF07494">
    <property type="entry name" value="Reg_prop"/>
    <property type="match status" value="6"/>
</dbReference>
<keyword evidence="4" id="KW-0805">Transcription regulation</keyword>
<evidence type="ECO:0000259" key="8">
    <source>
        <dbReference type="PROSITE" id="PS01124"/>
    </source>
</evidence>
<evidence type="ECO:0000256" key="2">
    <source>
        <dbReference type="ARBA" id="ARBA00012438"/>
    </source>
</evidence>
<evidence type="ECO:0000256" key="4">
    <source>
        <dbReference type="ARBA" id="ARBA00023015"/>
    </source>
</evidence>
<dbReference type="InterPro" id="IPR036890">
    <property type="entry name" value="HATPase_C_sf"/>
</dbReference>
<dbReference type="Gene3D" id="1.10.10.60">
    <property type="entry name" value="Homeodomain-like"/>
    <property type="match status" value="1"/>
</dbReference>
<dbReference type="InterPro" id="IPR011006">
    <property type="entry name" value="CheY-like_superfamily"/>
</dbReference>
<dbReference type="PROSITE" id="PS50110">
    <property type="entry name" value="RESPONSE_REGULATORY"/>
    <property type="match status" value="1"/>
</dbReference>
<dbReference type="GO" id="GO:0043565">
    <property type="term" value="F:sequence-specific DNA binding"/>
    <property type="evidence" value="ECO:0007669"/>
    <property type="project" value="InterPro"/>
</dbReference>
<dbReference type="FunFam" id="1.10.287.130:FF:000045">
    <property type="entry name" value="Two-component system sensor histidine kinase/response regulator"/>
    <property type="match status" value="1"/>
</dbReference>
<evidence type="ECO:0000256" key="5">
    <source>
        <dbReference type="ARBA" id="ARBA00023163"/>
    </source>
</evidence>
<dbReference type="Gene3D" id="1.10.287.130">
    <property type="match status" value="1"/>
</dbReference>
<dbReference type="InterPro" id="IPR004358">
    <property type="entry name" value="Sig_transdc_His_kin-like_C"/>
</dbReference>
<dbReference type="HOGENOM" id="CLU_000445_28_1_10"/>
<keyword evidence="7" id="KW-1133">Transmembrane helix</keyword>
<dbReference type="SUPFAM" id="SSF47384">
    <property type="entry name" value="Homodimeric domain of signal transducing histidine kinase"/>
    <property type="match status" value="1"/>
</dbReference>
<dbReference type="SMART" id="SM00388">
    <property type="entry name" value="HisKA"/>
    <property type="match status" value="1"/>
</dbReference>
<gene>
    <name evidence="11" type="ORF">HMPREF9456_03274</name>
</gene>
<accession>F8X4W5</accession>
<keyword evidence="5" id="KW-0804">Transcription</keyword>
<feature type="domain" description="HTH araC/xylS-type" evidence="8">
    <location>
        <begin position="1331"/>
        <end position="1430"/>
    </location>
</feature>
<dbReference type="InterPro" id="IPR013783">
    <property type="entry name" value="Ig-like_fold"/>
</dbReference>
<evidence type="ECO:0000259" key="9">
    <source>
        <dbReference type="PROSITE" id="PS50109"/>
    </source>
</evidence>
<proteinExistence type="predicted"/>
<dbReference type="Pfam" id="PF00072">
    <property type="entry name" value="Response_reg"/>
    <property type="match status" value="1"/>
</dbReference>
<feature type="domain" description="Response regulatory" evidence="10">
    <location>
        <begin position="1184"/>
        <end position="1299"/>
    </location>
</feature>
<dbReference type="SUPFAM" id="SSF55874">
    <property type="entry name" value="ATPase domain of HSP90 chaperone/DNA topoisomerase II/histidine kinase"/>
    <property type="match status" value="1"/>
</dbReference>
<dbReference type="SUPFAM" id="SSF50998">
    <property type="entry name" value="Quinoprotein alcohol dehydrogenase-like"/>
    <property type="match status" value="1"/>
</dbReference>
<dbReference type="Pfam" id="PF02518">
    <property type="entry name" value="HATPase_c"/>
    <property type="match status" value="1"/>
</dbReference>
<feature type="transmembrane region" description="Helical" evidence="7">
    <location>
        <begin position="105"/>
        <end position="121"/>
    </location>
</feature>
<dbReference type="Gene3D" id="2.130.10.10">
    <property type="entry name" value="YVTN repeat-like/Quinoprotein amine dehydrogenase"/>
    <property type="match status" value="2"/>
</dbReference>
<dbReference type="CDD" id="cd00075">
    <property type="entry name" value="HATPase"/>
    <property type="match status" value="1"/>
</dbReference>
<dbReference type="Pfam" id="PF00512">
    <property type="entry name" value="HisKA"/>
    <property type="match status" value="1"/>
</dbReference>
<dbReference type="InterPro" id="IPR003594">
    <property type="entry name" value="HATPase_dom"/>
</dbReference>
<dbReference type="eggNOG" id="COG0745">
    <property type="taxonomic scope" value="Bacteria"/>
</dbReference>
<evidence type="ECO:0000256" key="6">
    <source>
        <dbReference type="PROSITE-ProRule" id="PRU00169"/>
    </source>
</evidence>
<dbReference type="SMART" id="SM00448">
    <property type="entry name" value="REC"/>
    <property type="match status" value="1"/>
</dbReference>
<dbReference type="InterPro" id="IPR011123">
    <property type="entry name" value="Y_Y_Y"/>
</dbReference>
<protein>
    <recommendedName>
        <fullName evidence="2">histidine kinase</fullName>
        <ecNumber evidence="2">2.7.13.3</ecNumber>
    </recommendedName>
</protein>
<dbReference type="FunFam" id="2.60.40.10:FF:000791">
    <property type="entry name" value="Two-component system sensor histidine kinase/response regulator"/>
    <property type="match status" value="1"/>
</dbReference>
<evidence type="ECO:0000313" key="11">
    <source>
        <dbReference type="EMBL" id="EGK04804.1"/>
    </source>
</evidence>
<dbReference type="InterPro" id="IPR009057">
    <property type="entry name" value="Homeodomain-like_sf"/>
</dbReference>
<dbReference type="InterPro" id="IPR005467">
    <property type="entry name" value="His_kinase_dom"/>
</dbReference>
<dbReference type="InterPro" id="IPR003661">
    <property type="entry name" value="HisK_dim/P_dom"/>
</dbReference>
<dbReference type="PANTHER" id="PTHR43547:SF2">
    <property type="entry name" value="HYBRID SIGNAL TRANSDUCTION HISTIDINE KINASE C"/>
    <property type="match status" value="1"/>
</dbReference>
<dbReference type="InterPro" id="IPR011047">
    <property type="entry name" value="Quinoprotein_ADH-like_sf"/>
</dbReference>
<dbReference type="InterPro" id="IPR015943">
    <property type="entry name" value="WD40/YVTN_repeat-like_dom_sf"/>
</dbReference>
<dbReference type="Gene3D" id="2.60.40.10">
    <property type="entry name" value="Immunoglobulins"/>
    <property type="match status" value="1"/>
</dbReference>
<evidence type="ECO:0000259" key="10">
    <source>
        <dbReference type="PROSITE" id="PS50110"/>
    </source>
</evidence>
<dbReference type="EMBL" id="ADLW01000020">
    <property type="protein sequence ID" value="EGK04804.1"/>
    <property type="molecule type" value="Genomic_DNA"/>
</dbReference>
<dbReference type="CDD" id="cd00146">
    <property type="entry name" value="PKD"/>
    <property type="match status" value="1"/>
</dbReference>
<dbReference type="CDD" id="cd00082">
    <property type="entry name" value="HisKA"/>
    <property type="match status" value="1"/>
</dbReference>
<dbReference type="SMART" id="SM00387">
    <property type="entry name" value="HATPase_c"/>
    <property type="match status" value="1"/>
</dbReference>
<dbReference type="eggNOG" id="COG2205">
    <property type="taxonomic scope" value="Bacteria"/>
</dbReference>
<reference evidence="11 12" key="1">
    <citation type="submission" date="2011-04" db="EMBL/GenBank/DDBJ databases">
        <title>The Genome Sequence of Dysgonomonas mossii DSM 22836.</title>
        <authorList>
            <consortium name="The Broad Institute Genome Sequencing Platform"/>
            <person name="Earl A."/>
            <person name="Ward D."/>
            <person name="Feldgarden M."/>
            <person name="Gevers D."/>
            <person name="Pudlo N."/>
            <person name="Martens E."/>
            <person name="Allen-Vercoe E."/>
            <person name="Young S.K."/>
            <person name="Zeng Q."/>
            <person name="Gargeya S."/>
            <person name="Fitzgerald M."/>
            <person name="Haas B."/>
            <person name="Abouelleil A."/>
            <person name="Alvarado L."/>
            <person name="Arachchi H.M."/>
            <person name="Berlin A."/>
            <person name="Brown A."/>
            <person name="Chapman S.B."/>
            <person name="Chen Z."/>
            <person name="Dunbar C."/>
            <person name="Freedman E."/>
            <person name="Gearin G."/>
            <person name="Gellesch M."/>
            <person name="Goldberg J."/>
            <person name="Griggs A."/>
            <person name="Gujja S."/>
            <person name="Heiman D."/>
            <person name="Howarth C."/>
            <person name="Larson L."/>
            <person name="Lui A."/>
            <person name="MacDonald P.J.P."/>
            <person name="Mehta T."/>
            <person name="Montmayeur A."/>
            <person name="Murphy C."/>
            <person name="Neiman D."/>
            <person name="Pearson M."/>
            <person name="Priest M."/>
            <person name="Roberts A."/>
            <person name="Saif S."/>
            <person name="Shea T."/>
            <person name="Shenoy N."/>
            <person name="Sisk P."/>
            <person name="Stolte C."/>
            <person name="Sykes S."/>
            <person name="Yandava C."/>
            <person name="Wortman J."/>
            <person name="Nusbaum C."/>
            <person name="Birren B."/>
        </authorList>
    </citation>
    <scope>NUCLEOTIDE SEQUENCE [LARGE SCALE GENOMIC DNA]</scope>
    <source>
        <strain evidence="11 12">DSM 22836</strain>
    </source>
</reference>
<dbReference type="GO" id="GO:0003700">
    <property type="term" value="F:DNA-binding transcription factor activity"/>
    <property type="evidence" value="ECO:0007669"/>
    <property type="project" value="InterPro"/>
</dbReference>
<feature type="transmembrane region" description="Helical" evidence="7">
    <location>
        <begin position="888"/>
        <end position="906"/>
    </location>
</feature>
<dbReference type="PROSITE" id="PS50109">
    <property type="entry name" value="HIS_KIN"/>
    <property type="match status" value="1"/>
</dbReference>
<evidence type="ECO:0000256" key="1">
    <source>
        <dbReference type="ARBA" id="ARBA00000085"/>
    </source>
</evidence>
<evidence type="ECO:0000313" key="12">
    <source>
        <dbReference type="Proteomes" id="UP000006420"/>
    </source>
</evidence>
<keyword evidence="12" id="KW-1185">Reference proteome</keyword>
<dbReference type="SUPFAM" id="SSF52172">
    <property type="entry name" value="CheY-like"/>
    <property type="match status" value="1"/>
</dbReference>
<feature type="modified residue" description="4-aspartylphosphate" evidence="6">
    <location>
        <position position="1232"/>
    </location>
</feature>
<dbReference type="eggNOG" id="COG3292">
    <property type="taxonomic scope" value="Bacteria"/>
</dbReference>
<dbReference type="Pfam" id="PF12833">
    <property type="entry name" value="HTH_18"/>
    <property type="match status" value="1"/>
</dbReference>
<evidence type="ECO:0000256" key="3">
    <source>
        <dbReference type="ARBA" id="ARBA00022553"/>
    </source>
</evidence>
<keyword evidence="3 6" id="KW-0597">Phosphoprotein</keyword>
<dbReference type="EC" id="2.7.13.3" evidence="2"/>
<comment type="catalytic activity">
    <reaction evidence="1">
        <text>ATP + protein L-histidine = ADP + protein N-phospho-L-histidine.</text>
        <dbReference type="EC" id="2.7.13.3"/>
    </reaction>
</comment>
<dbReference type="InterPro" id="IPR018060">
    <property type="entry name" value="HTH_AraC"/>
</dbReference>
<dbReference type="InterPro" id="IPR001789">
    <property type="entry name" value="Sig_transdc_resp-reg_receiver"/>
</dbReference>
<dbReference type="SUPFAM" id="SSF101898">
    <property type="entry name" value="NHL repeat"/>
    <property type="match status" value="1"/>
</dbReference>
<dbReference type="PANTHER" id="PTHR43547">
    <property type="entry name" value="TWO-COMPONENT HISTIDINE KINASE"/>
    <property type="match status" value="1"/>
</dbReference>
<dbReference type="Pfam" id="PF07495">
    <property type="entry name" value="Y_Y_Y"/>
    <property type="match status" value="1"/>
</dbReference>
<feature type="domain" description="Histidine kinase" evidence="9">
    <location>
        <begin position="938"/>
        <end position="1153"/>
    </location>
</feature>
<dbReference type="Proteomes" id="UP000006420">
    <property type="component" value="Unassembled WGS sequence"/>
</dbReference>
<comment type="caution">
    <text evidence="11">The sequence shown here is derived from an EMBL/GenBank/DDBJ whole genome shotgun (WGS) entry which is preliminary data.</text>
</comment>
<dbReference type="PROSITE" id="PS01124">
    <property type="entry name" value="HTH_ARAC_FAMILY_2"/>
    <property type="match status" value="1"/>
</dbReference>
<dbReference type="SUPFAM" id="SSF46689">
    <property type="entry name" value="Homeodomain-like"/>
    <property type="match status" value="1"/>
</dbReference>
<dbReference type="InterPro" id="IPR011110">
    <property type="entry name" value="Reg_prop"/>
</dbReference>
<dbReference type="Gene3D" id="3.40.50.2300">
    <property type="match status" value="1"/>
</dbReference>
<keyword evidence="7" id="KW-0812">Transmembrane</keyword>
<name>F8X4W5_9BACT</name>
<organism evidence="11 12">
    <name type="scientific">Dysgonomonas mossii DSM 22836</name>
    <dbReference type="NCBI Taxonomy" id="742767"/>
    <lineage>
        <taxon>Bacteria</taxon>
        <taxon>Pseudomonadati</taxon>
        <taxon>Bacteroidota</taxon>
        <taxon>Bacteroidia</taxon>
        <taxon>Bacteroidales</taxon>
        <taxon>Dysgonomonadaceae</taxon>
        <taxon>Dysgonomonas</taxon>
    </lineage>
</organism>
<keyword evidence="7" id="KW-0472">Membrane</keyword>
<dbReference type="InterPro" id="IPR036097">
    <property type="entry name" value="HisK_dim/P_sf"/>
</dbReference>
<dbReference type="STRING" id="742767.HMPREF9456_03274"/>
<dbReference type="PRINTS" id="PR00344">
    <property type="entry name" value="BCTRLSENSOR"/>
</dbReference>
<sequence>MTRFYYYLTNFYHSPHSALRLSYWVGDGRGFVLDSYHPDQREGSLWRQETRSVLFKRTKYKKESKHAIAQLLQVFGYFLPQNKLTQEFVCSQIYCIFTKMKNKRLLFTIFLTVFYTINLFAQENSNFHFRKIQVDDGLSENAVYCILQDSKGFMWFGTKDGLNRYDGDNFRIFRKNNHNNQSLGNNFIRCIAEGKENILYVGTDAGLYRMDMTDESFAKINTKTANGIEVTSAVNALYIDKNGNLWIGTMAQGIFMYNPAKKTLKAIEIEKYRLGMNATWSIVTDKSGSIWVGTRLGLLRYNPDKGKLEAPKGMFSIQDNSQNEILCMLDDNKGNLWLGTWDDGIRLFNKQTNEYTSFFGLGSKSYYITHVRSIFQYTDNSLLIGSDDGLYLFNTDTKSIKRLDAPQVKYSLSDQNVYSIAKDKENGIWIGTYFGGVNYLNTSLLNIETYYPDVLHNLLSGKAVSQFLEDNLSNIWIATEDGGLNYFDSKTKVFSQPVKTSYHNTHALMMDGDNLWIGTFSRGIDIYNTRSHSLVNHRSKIRDESTLNDDCIFSLYKTKNGDIYVGTPVGLNKFDRSNNSFKRIPEAFGFIYDMKEDDYGNLWVATYGRGAIKLDMTRNKWVHYDTIQGRSNPIVGSKLTSIHIDNTKRVIFSSEGRGIFIYDYKTDNFKNISEDDGLPNNVIYGVLDDPFGNLWVSCNKGLVTFNTSDPKSHRIYNKADGLQSNQFNYKSSYKTKDGKFYFGGINGFSCFYPKDLSENKNGIIPSIEITQIRVLGNISAEKEQEIQTRLNKKQRIKLPYNRSSFTISYVSLSYISQTKNQYAYMLEGTDEEWNYAGNNKSVTYVNLSPGKYTFRVKASNNDGLWNETGTAIEIEILPPFWLSIPARLVYFALVIFLIYMLVSYYTKKSKIKQQKHLEAYKAEQETLAFKSKIDFFTTIAHEIRTPLSLISAPLEEVISSGEGSKETHQNLSMIEKNCDRLTVLINQLLDFRKMDSTKYIVNPETINLTEHISELYERFKKTAQNKKIDFELHLPAQPVVDVVSDPDALTKIIGNLLTNALKFTRSKIILTLIPNSDKTYTVTVEDNGRGISDNHKELIFDPFYQVQQDDSKVGTGIGLSLVKHLAEILKGKIEVKDSKTGGALFTFTFSDISKEFSIHQSETASSESSSLEDGGMTTINGKNSVLVVDDNPEMIQFIKNSLQNEYTVDTALSATEALKLLEDKNFDLIVSDIMMPGIDGISFTKRLRADLSYSHIPVILLSAKTENTAKVEGLLSGADVFIEKPFSISYLRAQIASLLENRKAILEAFNRSPLSSYSSLVTNKGDETFLNKLNEEIEKHLSEETFTVESLTDILSISRSNLQRKLKSICGVTPGDYLRNYRLKRACKLLLETDMRINEVAYYVGFNSASYFTKAFFKSYGMSPKEFVNKMKNGE</sequence>
<dbReference type="GO" id="GO:0000155">
    <property type="term" value="F:phosphorelay sensor kinase activity"/>
    <property type="evidence" value="ECO:0007669"/>
    <property type="project" value="InterPro"/>
</dbReference>
<evidence type="ECO:0000256" key="7">
    <source>
        <dbReference type="SAM" id="Phobius"/>
    </source>
</evidence>